<keyword evidence="1" id="KW-1133">Transmembrane helix</keyword>
<dbReference type="eggNOG" id="ENOG5033HYW">
    <property type="taxonomic scope" value="Bacteria"/>
</dbReference>
<evidence type="ECO:0008006" key="4">
    <source>
        <dbReference type="Google" id="ProtNLM"/>
    </source>
</evidence>
<dbReference type="OrthoDB" id="7617808at2"/>
<dbReference type="RefSeq" id="WP_035598202.1">
    <property type="nucleotide sequence ID" value="NZ_ARYM01000011.1"/>
</dbReference>
<organism evidence="2 3">
    <name type="scientific">Hyphomonas polymorpha PS728</name>
    <dbReference type="NCBI Taxonomy" id="1280954"/>
    <lineage>
        <taxon>Bacteria</taxon>
        <taxon>Pseudomonadati</taxon>
        <taxon>Pseudomonadota</taxon>
        <taxon>Alphaproteobacteria</taxon>
        <taxon>Hyphomonadales</taxon>
        <taxon>Hyphomonadaceae</taxon>
        <taxon>Hyphomonas</taxon>
    </lineage>
</organism>
<feature type="transmembrane region" description="Helical" evidence="1">
    <location>
        <begin position="270"/>
        <end position="292"/>
    </location>
</feature>
<name>A0A062VIH5_9PROT</name>
<dbReference type="PATRIC" id="fig|1280954.3.peg.2141"/>
<reference evidence="2 3" key="1">
    <citation type="journal article" date="2014" name="Antonie Van Leeuwenhoek">
        <title>Hyphomonas beringensis sp. nov. and Hyphomonas chukchiensis sp. nov., isolated from surface seawater of the Bering Sea and Chukchi Sea.</title>
        <authorList>
            <person name="Li C."/>
            <person name="Lai Q."/>
            <person name="Li G."/>
            <person name="Dong C."/>
            <person name="Wang J."/>
            <person name="Liao Y."/>
            <person name="Shao Z."/>
        </authorList>
    </citation>
    <scope>NUCLEOTIDE SEQUENCE [LARGE SCALE GENOMIC DNA]</scope>
    <source>
        <strain evidence="2 3">PS728</strain>
    </source>
</reference>
<protein>
    <recommendedName>
        <fullName evidence="4">Glycerophosphoryl diester phosphodiesterase membrane domain-containing protein</fullName>
    </recommendedName>
</protein>
<keyword evidence="3" id="KW-1185">Reference proteome</keyword>
<keyword evidence="1" id="KW-0812">Transmembrane</keyword>
<evidence type="ECO:0000313" key="2">
    <source>
        <dbReference type="EMBL" id="KCZ98341.1"/>
    </source>
</evidence>
<keyword evidence="1" id="KW-0472">Membrane</keyword>
<proteinExistence type="predicted"/>
<feature type="transmembrane region" description="Helical" evidence="1">
    <location>
        <begin position="25"/>
        <end position="51"/>
    </location>
</feature>
<feature type="transmembrane region" description="Helical" evidence="1">
    <location>
        <begin position="171"/>
        <end position="192"/>
    </location>
</feature>
<evidence type="ECO:0000313" key="3">
    <source>
        <dbReference type="Proteomes" id="UP000027100"/>
    </source>
</evidence>
<comment type="caution">
    <text evidence="2">The sequence shown here is derived from an EMBL/GenBank/DDBJ whole genome shotgun (WGS) entry which is preliminary data.</text>
</comment>
<accession>A0A062VIH5</accession>
<dbReference type="STRING" id="1280954.HPO_10567"/>
<evidence type="ECO:0000256" key="1">
    <source>
        <dbReference type="SAM" id="Phobius"/>
    </source>
</evidence>
<feature type="transmembrane region" description="Helical" evidence="1">
    <location>
        <begin position="226"/>
        <end position="250"/>
    </location>
</feature>
<dbReference type="AlphaFoldDB" id="A0A062VIH5"/>
<feature type="transmembrane region" description="Helical" evidence="1">
    <location>
        <begin position="71"/>
        <end position="100"/>
    </location>
</feature>
<feature type="transmembrane region" description="Helical" evidence="1">
    <location>
        <begin position="130"/>
        <end position="151"/>
    </location>
</feature>
<dbReference type="Proteomes" id="UP000027100">
    <property type="component" value="Unassembled WGS sequence"/>
</dbReference>
<dbReference type="EMBL" id="ARYM01000011">
    <property type="protein sequence ID" value="KCZ98341.1"/>
    <property type="molecule type" value="Genomic_DNA"/>
</dbReference>
<sequence>MNTGFSFDRALTYPFKAPHFKSFPWLFGLAYAAIYVALFLVIGLLGWQALAEWFLALQQLENDPNPMPADVFGLFFGGLGDLVPLILMGSVAGWVVWAMFETASQRRYIFGAKFSLGFGGDEVRMMVVGLLWALMSLVIFAIPMVVMFGAFGTLAAMDLNGPMDDQAAARFLGTFFAGFGLMFLFSLLYIFVATRLAPCFGLTVKDKEIRFFDAWNVSRGRFWPILGAYVIIVVVVSVLSQIISAIAQMLMMPFLMSLPVDGGSPTEEMAAIFLSPAFIAPMALLYFGLLFVQGLMQHFVGAPAALAARHDPRNDLGDAERVDIFS</sequence>
<gene>
    <name evidence="2" type="ORF">HPO_10567</name>
</gene>